<dbReference type="InterPro" id="IPR013783">
    <property type="entry name" value="Ig-like_fold"/>
</dbReference>
<reference evidence="7" key="1">
    <citation type="submission" date="2013-11" db="EMBL/GenBank/DDBJ databases">
        <title>The genomic landscape of the Guanapo guppy.</title>
        <authorList>
            <person name="Kuenstner A."/>
            <person name="Dreyer C."/>
        </authorList>
    </citation>
    <scope>NUCLEOTIDE SEQUENCE</scope>
    <source>
        <strain evidence="7">Guanapo</strain>
    </source>
</reference>
<evidence type="ECO:0000256" key="2">
    <source>
        <dbReference type="ARBA" id="ARBA00023130"/>
    </source>
</evidence>
<evidence type="ECO:0000256" key="1">
    <source>
        <dbReference type="ARBA" id="ARBA00022859"/>
    </source>
</evidence>
<feature type="domain" description="Ig-like" evidence="5">
    <location>
        <begin position="24"/>
        <end position="128"/>
    </location>
</feature>
<evidence type="ECO:0000256" key="3">
    <source>
        <dbReference type="ARBA" id="ARBA00043265"/>
    </source>
</evidence>
<sequence length="184" mass="21168">KTSRCHWVFIVSLQLYFFSYVRCDQLTQPASVTLQSGQTLTISCQVTYSLDQRHTHWIRQWEGKGWEWIGVDRVGYNSYYKDSLKNQFSISLYSSSKTVTLNGQNMQPDDTAVYYCVYKNLLDLVHVSHAATRGRSSTLCRLGMPSISSAVRKPELSNVMTLSNRVSTYFIKIVIIHNDYYHAG</sequence>
<dbReference type="GO" id="GO:0002250">
    <property type="term" value="P:adaptive immune response"/>
    <property type="evidence" value="ECO:0007669"/>
    <property type="project" value="UniProtKB-KW"/>
</dbReference>
<proteinExistence type="predicted"/>
<dbReference type="OMA" id="ETHCEPR"/>
<accession>A0A3P9MX71</accession>
<keyword evidence="3" id="KW-1280">Immunoglobulin</keyword>
<dbReference type="GO" id="GO:0005576">
    <property type="term" value="C:extracellular region"/>
    <property type="evidence" value="ECO:0007669"/>
    <property type="project" value="UniProtKB-ARBA"/>
</dbReference>
<feature type="chain" id="PRO_5018148920" description="Ig-like domain-containing protein" evidence="4">
    <location>
        <begin position="24"/>
        <end position="184"/>
    </location>
</feature>
<dbReference type="SMART" id="SM00409">
    <property type="entry name" value="IG"/>
    <property type="match status" value="1"/>
</dbReference>
<reference evidence="6" key="3">
    <citation type="submission" date="2025-09" db="UniProtKB">
        <authorList>
            <consortium name="Ensembl"/>
        </authorList>
    </citation>
    <scope>IDENTIFICATION</scope>
    <source>
        <strain evidence="6">Guanapo</strain>
    </source>
</reference>
<dbReference type="InterPro" id="IPR007110">
    <property type="entry name" value="Ig-like_dom"/>
</dbReference>
<dbReference type="InterPro" id="IPR036179">
    <property type="entry name" value="Ig-like_dom_sf"/>
</dbReference>
<name>A0A3P9MX71_POERE</name>
<dbReference type="AlphaFoldDB" id="A0A3P9MX71"/>
<dbReference type="PROSITE" id="PS50835">
    <property type="entry name" value="IG_LIKE"/>
    <property type="match status" value="1"/>
</dbReference>
<dbReference type="Proteomes" id="UP000242638">
    <property type="component" value="Unassembled WGS sequence"/>
</dbReference>
<keyword evidence="4" id="KW-0732">Signal</keyword>
<dbReference type="STRING" id="8081.ENSPREP00000001899"/>
<evidence type="ECO:0000313" key="6">
    <source>
        <dbReference type="Ensembl" id="ENSPREP00000001899.1"/>
    </source>
</evidence>
<evidence type="ECO:0000313" key="7">
    <source>
        <dbReference type="Proteomes" id="UP000242638"/>
    </source>
</evidence>
<evidence type="ECO:0000256" key="4">
    <source>
        <dbReference type="SAM" id="SignalP"/>
    </source>
</evidence>
<dbReference type="InterPro" id="IPR003599">
    <property type="entry name" value="Ig_sub"/>
</dbReference>
<protein>
    <recommendedName>
        <fullName evidence="5">Ig-like domain-containing protein</fullName>
    </recommendedName>
</protein>
<dbReference type="Ensembl" id="ENSPRET00000001942.1">
    <property type="protein sequence ID" value="ENSPREP00000001899.1"/>
    <property type="gene ID" value="ENSPREG00000001382.1"/>
</dbReference>
<dbReference type="GO" id="GO:0019814">
    <property type="term" value="C:immunoglobulin complex"/>
    <property type="evidence" value="ECO:0007669"/>
    <property type="project" value="UniProtKB-KW"/>
</dbReference>
<evidence type="ECO:0000259" key="5">
    <source>
        <dbReference type="PROSITE" id="PS50835"/>
    </source>
</evidence>
<dbReference type="Pfam" id="PF07686">
    <property type="entry name" value="V-set"/>
    <property type="match status" value="1"/>
</dbReference>
<dbReference type="Gene3D" id="2.60.40.10">
    <property type="entry name" value="Immunoglobulins"/>
    <property type="match status" value="1"/>
</dbReference>
<reference evidence="6" key="2">
    <citation type="submission" date="2025-08" db="UniProtKB">
        <authorList>
            <consortium name="Ensembl"/>
        </authorList>
    </citation>
    <scope>IDENTIFICATION</scope>
    <source>
        <strain evidence="6">Guanapo</strain>
    </source>
</reference>
<dbReference type="GeneTree" id="ENSGT01020000230358"/>
<dbReference type="SUPFAM" id="SSF48726">
    <property type="entry name" value="Immunoglobulin"/>
    <property type="match status" value="1"/>
</dbReference>
<keyword evidence="2" id="KW-1064">Adaptive immunity</keyword>
<keyword evidence="1" id="KW-0391">Immunity</keyword>
<dbReference type="PANTHER" id="PTHR23266">
    <property type="entry name" value="IMMUNOGLOBULIN HEAVY CHAIN"/>
    <property type="match status" value="1"/>
</dbReference>
<dbReference type="InterPro" id="IPR050199">
    <property type="entry name" value="IgHV"/>
</dbReference>
<dbReference type="InterPro" id="IPR013106">
    <property type="entry name" value="Ig_V-set"/>
</dbReference>
<feature type="signal peptide" evidence="4">
    <location>
        <begin position="1"/>
        <end position="23"/>
    </location>
</feature>
<keyword evidence="7" id="KW-1185">Reference proteome</keyword>
<dbReference type="SMART" id="SM00406">
    <property type="entry name" value="IGv"/>
    <property type="match status" value="1"/>
</dbReference>
<organism evidence="6 7">
    <name type="scientific">Poecilia reticulata</name>
    <name type="common">Guppy</name>
    <name type="synonym">Acanthophacelus reticulatus</name>
    <dbReference type="NCBI Taxonomy" id="8081"/>
    <lineage>
        <taxon>Eukaryota</taxon>
        <taxon>Metazoa</taxon>
        <taxon>Chordata</taxon>
        <taxon>Craniata</taxon>
        <taxon>Vertebrata</taxon>
        <taxon>Euteleostomi</taxon>
        <taxon>Actinopterygii</taxon>
        <taxon>Neopterygii</taxon>
        <taxon>Teleostei</taxon>
        <taxon>Neoteleostei</taxon>
        <taxon>Acanthomorphata</taxon>
        <taxon>Ovalentaria</taxon>
        <taxon>Atherinomorphae</taxon>
        <taxon>Cyprinodontiformes</taxon>
        <taxon>Poeciliidae</taxon>
        <taxon>Poeciliinae</taxon>
        <taxon>Poecilia</taxon>
    </lineage>
</organism>